<evidence type="ECO:0000313" key="2">
    <source>
        <dbReference type="Proteomes" id="UP000831701"/>
    </source>
</evidence>
<organism evidence="1 2">
    <name type="scientific">Scortum barcoo</name>
    <name type="common">barcoo grunter</name>
    <dbReference type="NCBI Taxonomy" id="214431"/>
    <lineage>
        <taxon>Eukaryota</taxon>
        <taxon>Metazoa</taxon>
        <taxon>Chordata</taxon>
        <taxon>Craniata</taxon>
        <taxon>Vertebrata</taxon>
        <taxon>Euteleostomi</taxon>
        <taxon>Actinopterygii</taxon>
        <taxon>Neopterygii</taxon>
        <taxon>Teleostei</taxon>
        <taxon>Neoteleostei</taxon>
        <taxon>Acanthomorphata</taxon>
        <taxon>Eupercaria</taxon>
        <taxon>Centrarchiformes</taxon>
        <taxon>Terapontoidei</taxon>
        <taxon>Terapontidae</taxon>
        <taxon>Scortum</taxon>
    </lineage>
</organism>
<accession>A0ACB8VGN0</accession>
<keyword evidence="2" id="KW-1185">Reference proteome</keyword>
<sequence length="119" mass="13053">MAFSPCCSREDDARYIMVALRVSRRASNLRSFNWGDKEAAAKGSSVQLPSPPLPVNAGRDLAHGKFWVASCTNQLGDSFIVMKAVTDEESLLLKQEVGMMGKENISPNSATWFKLSKCP</sequence>
<comment type="caution">
    <text evidence="1">The sequence shown here is derived from an EMBL/GenBank/DDBJ whole genome shotgun (WGS) entry which is preliminary data.</text>
</comment>
<gene>
    <name evidence="1" type="ORF">L3Q82_004571</name>
</gene>
<protein>
    <submittedName>
        <fullName evidence="1">Uncharacterized protein</fullName>
    </submittedName>
</protein>
<dbReference type="EMBL" id="CM041551">
    <property type="protein sequence ID" value="KAI3354738.1"/>
    <property type="molecule type" value="Genomic_DNA"/>
</dbReference>
<proteinExistence type="predicted"/>
<name>A0ACB8VGN0_9TELE</name>
<evidence type="ECO:0000313" key="1">
    <source>
        <dbReference type="EMBL" id="KAI3354738.1"/>
    </source>
</evidence>
<reference evidence="1" key="1">
    <citation type="submission" date="2022-04" db="EMBL/GenBank/DDBJ databases">
        <title>Jade perch genome.</title>
        <authorList>
            <person name="Chao B."/>
        </authorList>
    </citation>
    <scope>NUCLEOTIDE SEQUENCE</scope>
    <source>
        <strain evidence="1">CB-2022</strain>
    </source>
</reference>
<dbReference type="Proteomes" id="UP000831701">
    <property type="component" value="Chromosome 21"/>
</dbReference>